<name>A0ACC1RDE7_9HYPO</name>
<protein>
    <submittedName>
        <fullName evidence="1">Uncharacterized protein</fullName>
    </submittedName>
</protein>
<comment type="caution">
    <text evidence="1">The sequence shown here is derived from an EMBL/GenBank/DDBJ whole genome shotgun (WGS) entry which is preliminary data.</text>
</comment>
<keyword evidence="2" id="KW-1185">Reference proteome</keyword>
<proteinExistence type="predicted"/>
<dbReference type="EMBL" id="JANRMS010004423">
    <property type="protein sequence ID" value="KAJ3508920.1"/>
    <property type="molecule type" value="Genomic_DNA"/>
</dbReference>
<dbReference type="Proteomes" id="UP001148629">
    <property type="component" value="Unassembled WGS sequence"/>
</dbReference>
<accession>A0ACC1RDE7</accession>
<evidence type="ECO:0000313" key="1">
    <source>
        <dbReference type="EMBL" id="KAJ3508920.1"/>
    </source>
</evidence>
<reference evidence="1" key="1">
    <citation type="submission" date="2022-08" db="EMBL/GenBank/DDBJ databases">
        <title>Genome Sequence of Fusarium decemcellulare.</title>
        <authorList>
            <person name="Buettner E."/>
        </authorList>
    </citation>
    <scope>NUCLEOTIDE SEQUENCE</scope>
    <source>
        <strain evidence="1">Babe19</strain>
    </source>
</reference>
<sequence length="305" mass="34980">MKVIVDNNERSIAQKHINHQLPSYAQHHHSVDMTDVDLQCAAFLGDMMKISSNFSRALTHWLIHTYFFTVFSGAWESTTSAYERLRSRLTSALFPIVASFDIYYKRYTRHWIGDGGDWDHLREGFLDDVSAAICRYSDKVVVSEYQILPFVRLFFEKCLEELALREALNEVPIPGEDGDPDPVGRDQSCGTEMNRTGFDDDLEKGEEALMEELSEKDMMLAKRRREESMLLRNLMNMETGVLEWKIVIKGGLDRLGVDDVPEHLECFQQALSEAAEKCIKQRKIVKSLDDIPKGTQVLLGLLRPD</sequence>
<gene>
    <name evidence="1" type="ORF">NM208_g15745</name>
</gene>
<evidence type="ECO:0000313" key="2">
    <source>
        <dbReference type="Proteomes" id="UP001148629"/>
    </source>
</evidence>
<organism evidence="1 2">
    <name type="scientific">Fusarium decemcellulare</name>
    <dbReference type="NCBI Taxonomy" id="57161"/>
    <lineage>
        <taxon>Eukaryota</taxon>
        <taxon>Fungi</taxon>
        <taxon>Dikarya</taxon>
        <taxon>Ascomycota</taxon>
        <taxon>Pezizomycotina</taxon>
        <taxon>Sordariomycetes</taxon>
        <taxon>Hypocreomycetidae</taxon>
        <taxon>Hypocreales</taxon>
        <taxon>Nectriaceae</taxon>
        <taxon>Fusarium</taxon>
        <taxon>Fusarium decemcellulare species complex</taxon>
    </lineage>
</organism>